<protein>
    <recommendedName>
        <fullName evidence="5">Solute carrier family 40 protein</fullName>
    </recommendedName>
</protein>
<accession>A0ABN9QRE8</accession>
<reference evidence="3" key="1">
    <citation type="submission" date="2023-10" db="EMBL/GenBank/DDBJ databases">
        <authorList>
            <person name="Chen Y."/>
            <person name="Shah S."/>
            <person name="Dougan E. K."/>
            <person name="Thang M."/>
            <person name="Chan C."/>
        </authorList>
    </citation>
    <scope>NUCLEOTIDE SEQUENCE [LARGE SCALE GENOMIC DNA]</scope>
</reference>
<gene>
    <name evidence="3" type="ORF">PCOR1329_LOCUS13477</name>
</gene>
<feature type="transmembrane region" description="Helical" evidence="1">
    <location>
        <begin position="204"/>
        <end position="225"/>
    </location>
</feature>
<keyword evidence="1" id="KW-0472">Membrane</keyword>
<comment type="caution">
    <text evidence="3">The sequence shown here is derived from an EMBL/GenBank/DDBJ whole genome shotgun (WGS) entry which is preliminary data.</text>
</comment>
<keyword evidence="4" id="KW-1185">Reference proteome</keyword>
<evidence type="ECO:0000313" key="3">
    <source>
        <dbReference type="EMBL" id="CAK0807677.1"/>
    </source>
</evidence>
<feature type="signal peptide" evidence="2">
    <location>
        <begin position="1"/>
        <end position="19"/>
    </location>
</feature>
<keyword evidence="1" id="KW-0812">Transmembrane</keyword>
<sequence length="293" mass="31647">PLSTSWLSSALSSLQWCSGLYVLRAVRSAPCCRGRLGPSRVIWPVLAQMLSQMVIQRVRIRHGTARAQVRPFGQPPLCCFVCSKQVTERDIRLMTLGVRQFSLLAPVLGMVDAYFGAVRPAGTGTAMRLLLGLYTVTTLLGMWSFNNIYALFSRAVRSRASSLKSGKLCVTAQMVSVKLIDMILGVALDGGYSGGSWDMSKQDLSAVISGCSLCGVQLALALLGWRAFPATRRIRSLAGVARMYPIPDFEDGHPPDLLASMQLTGVRQGTYKLLHELETAAAADGSPEHLGTA</sequence>
<evidence type="ECO:0000313" key="4">
    <source>
        <dbReference type="Proteomes" id="UP001189429"/>
    </source>
</evidence>
<feature type="transmembrane region" description="Helical" evidence="1">
    <location>
        <begin position="129"/>
        <end position="152"/>
    </location>
</feature>
<feature type="chain" id="PRO_5045712550" description="Solute carrier family 40 protein" evidence="2">
    <location>
        <begin position="20"/>
        <end position="293"/>
    </location>
</feature>
<proteinExistence type="predicted"/>
<evidence type="ECO:0008006" key="5">
    <source>
        <dbReference type="Google" id="ProtNLM"/>
    </source>
</evidence>
<dbReference type="EMBL" id="CAUYUJ010003980">
    <property type="protein sequence ID" value="CAK0807677.1"/>
    <property type="molecule type" value="Genomic_DNA"/>
</dbReference>
<feature type="non-terminal residue" evidence="3">
    <location>
        <position position="1"/>
    </location>
</feature>
<dbReference type="Proteomes" id="UP001189429">
    <property type="component" value="Unassembled WGS sequence"/>
</dbReference>
<name>A0ABN9QRE8_9DINO</name>
<keyword evidence="2" id="KW-0732">Signal</keyword>
<organism evidence="3 4">
    <name type="scientific">Prorocentrum cordatum</name>
    <dbReference type="NCBI Taxonomy" id="2364126"/>
    <lineage>
        <taxon>Eukaryota</taxon>
        <taxon>Sar</taxon>
        <taxon>Alveolata</taxon>
        <taxon>Dinophyceae</taxon>
        <taxon>Prorocentrales</taxon>
        <taxon>Prorocentraceae</taxon>
        <taxon>Prorocentrum</taxon>
    </lineage>
</organism>
<keyword evidence="1" id="KW-1133">Transmembrane helix</keyword>
<evidence type="ECO:0000256" key="1">
    <source>
        <dbReference type="SAM" id="Phobius"/>
    </source>
</evidence>
<evidence type="ECO:0000256" key="2">
    <source>
        <dbReference type="SAM" id="SignalP"/>
    </source>
</evidence>
<feature type="transmembrane region" description="Helical" evidence="1">
    <location>
        <begin position="101"/>
        <end position="117"/>
    </location>
</feature>